<reference evidence="2 3" key="1">
    <citation type="submission" date="2023-08" db="EMBL/GenBank/DDBJ databases">
        <title>A Necator americanus chromosomal reference genome.</title>
        <authorList>
            <person name="Ilik V."/>
            <person name="Petrzelkova K.J."/>
            <person name="Pardy F."/>
            <person name="Fuh T."/>
            <person name="Niatou-Singa F.S."/>
            <person name="Gouil Q."/>
            <person name="Baker L."/>
            <person name="Ritchie M.E."/>
            <person name="Jex A.R."/>
            <person name="Gazzola D."/>
            <person name="Li H."/>
            <person name="Toshio Fujiwara R."/>
            <person name="Zhan B."/>
            <person name="Aroian R.V."/>
            <person name="Pafco B."/>
            <person name="Schwarz E.M."/>
        </authorList>
    </citation>
    <scope>NUCLEOTIDE SEQUENCE [LARGE SCALE GENOMIC DNA]</scope>
    <source>
        <strain evidence="2 3">Aroian</strain>
        <tissue evidence="2">Whole animal</tissue>
    </source>
</reference>
<name>A0ABR1DUL2_NECAM</name>
<keyword evidence="1" id="KW-0732">Signal</keyword>
<comment type="caution">
    <text evidence="2">The sequence shown here is derived from an EMBL/GenBank/DDBJ whole genome shotgun (WGS) entry which is preliminary data.</text>
</comment>
<evidence type="ECO:0000313" key="3">
    <source>
        <dbReference type="Proteomes" id="UP001303046"/>
    </source>
</evidence>
<dbReference type="EMBL" id="JAVFWL010000005">
    <property type="protein sequence ID" value="KAK6754131.1"/>
    <property type="molecule type" value="Genomic_DNA"/>
</dbReference>
<sequence length="103" mass="11096">MWMRPQSTRWTSLRGRPVLFLPVVALLGDEEETPVLVDSAVEKVTEVSVANVEVPLDVALVIVGCAVEEVTEVVVEFGIAEAVDAPSVDEEDKLAEAVEVPIP</sequence>
<gene>
    <name evidence="2" type="primary">Necator_chrV.g18042</name>
    <name evidence="2" type="ORF">RB195_013252</name>
</gene>
<accession>A0ABR1DUL2</accession>
<feature type="chain" id="PRO_5046419917" description="Secreted protein" evidence="1">
    <location>
        <begin position="29"/>
        <end position="103"/>
    </location>
</feature>
<dbReference type="Proteomes" id="UP001303046">
    <property type="component" value="Unassembled WGS sequence"/>
</dbReference>
<organism evidence="2 3">
    <name type="scientific">Necator americanus</name>
    <name type="common">Human hookworm</name>
    <dbReference type="NCBI Taxonomy" id="51031"/>
    <lineage>
        <taxon>Eukaryota</taxon>
        <taxon>Metazoa</taxon>
        <taxon>Ecdysozoa</taxon>
        <taxon>Nematoda</taxon>
        <taxon>Chromadorea</taxon>
        <taxon>Rhabditida</taxon>
        <taxon>Rhabditina</taxon>
        <taxon>Rhabditomorpha</taxon>
        <taxon>Strongyloidea</taxon>
        <taxon>Ancylostomatidae</taxon>
        <taxon>Bunostominae</taxon>
        <taxon>Necator</taxon>
    </lineage>
</organism>
<protein>
    <recommendedName>
        <fullName evidence="4">Secreted protein</fullName>
    </recommendedName>
</protein>
<evidence type="ECO:0008006" key="4">
    <source>
        <dbReference type="Google" id="ProtNLM"/>
    </source>
</evidence>
<keyword evidence="3" id="KW-1185">Reference proteome</keyword>
<proteinExistence type="predicted"/>
<evidence type="ECO:0000313" key="2">
    <source>
        <dbReference type="EMBL" id="KAK6754131.1"/>
    </source>
</evidence>
<evidence type="ECO:0000256" key="1">
    <source>
        <dbReference type="SAM" id="SignalP"/>
    </source>
</evidence>
<feature type="signal peptide" evidence="1">
    <location>
        <begin position="1"/>
        <end position="28"/>
    </location>
</feature>